<comment type="caution">
    <text evidence="2">The sequence shown here is derived from an EMBL/GenBank/DDBJ whole genome shotgun (WGS) entry which is preliminary data.</text>
</comment>
<evidence type="ECO:0000256" key="1">
    <source>
        <dbReference type="SAM" id="MobiDB-lite"/>
    </source>
</evidence>
<proteinExistence type="predicted"/>
<dbReference type="EMBL" id="NPDU01000046">
    <property type="protein sequence ID" value="PJZ60890.1"/>
    <property type="molecule type" value="Genomic_DNA"/>
</dbReference>
<evidence type="ECO:0008006" key="4">
    <source>
        <dbReference type="Google" id="ProtNLM"/>
    </source>
</evidence>
<sequence length="74" mass="8252">MTFLKLKFFEEETCRNSDEKNPSCKHATFLIEKSLPSFPASPPPPPNLGGAANDSTKKVGTPTRRILLDNMQLF</sequence>
<organism evidence="2 3">
    <name type="scientific">Leptospira adleri</name>
    <dbReference type="NCBI Taxonomy" id="2023186"/>
    <lineage>
        <taxon>Bacteria</taxon>
        <taxon>Pseudomonadati</taxon>
        <taxon>Spirochaetota</taxon>
        <taxon>Spirochaetia</taxon>
        <taxon>Leptospirales</taxon>
        <taxon>Leptospiraceae</taxon>
        <taxon>Leptospira</taxon>
    </lineage>
</organism>
<accession>A0ABX4NVV1</accession>
<evidence type="ECO:0000313" key="2">
    <source>
        <dbReference type="EMBL" id="PJZ60890.1"/>
    </source>
</evidence>
<dbReference type="Proteomes" id="UP000232149">
    <property type="component" value="Unassembled WGS sequence"/>
</dbReference>
<feature type="region of interest" description="Disordered" evidence="1">
    <location>
        <begin position="35"/>
        <end position="62"/>
    </location>
</feature>
<reference evidence="2 3" key="1">
    <citation type="submission" date="2017-07" db="EMBL/GenBank/DDBJ databases">
        <title>Leptospira spp. isolated from tropical soils.</title>
        <authorList>
            <person name="Thibeaux R."/>
            <person name="Iraola G."/>
            <person name="Ferres I."/>
            <person name="Bierque E."/>
            <person name="Girault D."/>
            <person name="Soupe-Gilbert M.-E."/>
            <person name="Picardeau M."/>
            <person name="Goarant C."/>
        </authorList>
    </citation>
    <scope>NUCLEOTIDE SEQUENCE [LARGE SCALE GENOMIC DNA]</scope>
    <source>
        <strain evidence="2 3">FH2-B-D1</strain>
    </source>
</reference>
<evidence type="ECO:0000313" key="3">
    <source>
        <dbReference type="Proteomes" id="UP000232149"/>
    </source>
</evidence>
<name>A0ABX4NVV1_9LEPT</name>
<protein>
    <recommendedName>
        <fullName evidence="4">SWIM-type domain-containing protein</fullName>
    </recommendedName>
</protein>
<keyword evidence="3" id="KW-1185">Reference proteome</keyword>
<gene>
    <name evidence="2" type="ORF">CH376_16025</name>
</gene>